<keyword evidence="6 12" id="KW-0812">Transmembrane</keyword>
<dbReference type="InterPro" id="IPR003439">
    <property type="entry name" value="ABC_transporter-like_ATP-bd"/>
</dbReference>
<keyword evidence="5" id="KW-1003">Cell membrane</keyword>
<keyword evidence="11 12" id="KW-0472">Membrane</keyword>
<evidence type="ECO:0000256" key="7">
    <source>
        <dbReference type="ARBA" id="ARBA00022741"/>
    </source>
</evidence>
<comment type="caution">
    <text evidence="14">The sequence shown here is derived from an EMBL/GenBank/DDBJ whole genome shotgun (WGS) entry which is preliminary data.</text>
</comment>
<dbReference type="InterPro" id="IPR017871">
    <property type="entry name" value="ABC_transporter-like_CS"/>
</dbReference>
<protein>
    <submittedName>
        <fullName evidence="14">ABC transporter ATP-binding protein</fullName>
    </submittedName>
</protein>
<dbReference type="Gene3D" id="3.40.50.300">
    <property type="entry name" value="P-loop containing nucleotide triphosphate hydrolases"/>
    <property type="match status" value="2"/>
</dbReference>
<dbReference type="InterPro" id="IPR027417">
    <property type="entry name" value="P-loop_NTPase"/>
</dbReference>
<evidence type="ECO:0000256" key="2">
    <source>
        <dbReference type="ARBA" id="ARBA00004202"/>
    </source>
</evidence>
<accession>A0A2T2WPP4</accession>
<dbReference type="InterPro" id="IPR050095">
    <property type="entry name" value="ECF_ABC_transporter_ATP-bd"/>
</dbReference>
<dbReference type="InterPro" id="IPR015856">
    <property type="entry name" value="ABC_transpr_CbiO/EcfA_su"/>
</dbReference>
<evidence type="ECO:0000256" key="1">
    <source>
        <dbReference type="ARBA" id="ARBA00004141"/>
    </source>
</evidence>
<evidence type="ECO:0000256" key="10">
    <source>
        <dbReference type="ARBA" id="ARBA00022989"/>
    </source>
</evidence>
<dbReference type="InterPro" id="IPR003339">
    <property type="entry name" value="ABC/ECF_trnsptr_transmembrane"/>
</dbReference>
<keyword evidence="9" id="KW-1278">Translocase</keyword>
<evidence type="ECO:0000256" key="5">
    <source>
        <dbReference type="ARBA" id="ARBA00022475"/>
    </source>
</evidence>
<comment type="similarity">
    <text evidence="3">Belongs to the ABC transporter superfamily.</text>
</comment>
<name>A0A2T2WPP4_9FIRM</name>
<feature type="transmembrane region" description="Helical" evidence="12">
    <location>
        <begin position="728"/>
        <end position="746"/>
    </location>
</feature>
<evidence type="ECO:0000256" key="6">
    <source>
        <dbReference type="ARBA" id="ARBA00022692"/>
    </source>
</evidence>
<dbReference type="CDD" id="cd16914">
    <property type="entry name" value="EcfT"/>
    <property type="match status" value="1"/>
</dbReference>
<comment type="subcellular location">
    <subcellularLocation>
        <location evidence="2">Cell membrane</location>
        <topology evidence="2">Peripheral membrane protein</topology>
    </subcellularLocation>
    <subcellularLocation>
        <location evidence="1">Membrane</location>
        <topology evidence="1">Multi-pass membrane protein</topology>
    </subcellularLocation>
</comment>
<dbReference type="CDD" id="cd03225">
    <property type="entry name" value="ABC_cobalt_CbiO_domain1"/>
    <property type="match status" value="2"/>
</dbReference>
<feature type="domain" description="ABC transporter" evidence="13">
    <location>
        <begin position="262"/>
        <end position="478"/>
    </location>
</feature>
<proteinExistence type="inferred from homology"/>
<dbReference type="GO" id="GO:0042626">
    <property type="term" value="F:ATPase-coupled transmembrane transporter activity"/>
    <property type="evidence" value="ECO:0007669"/>
    <property type="project" value="TreeGrafter"/>
</dbReference>
<dbReference type="PANTHER" id="PTHR43553">
    <property type="entry name" value="HEAVY METAL TRANSPORTER"/>
    <property type="match status" value="1"/>
</dbReference>
<keyword evidence="4" id="KW-0813">Transport</keyword>
<feature type="transmembrane region" description="Helical" evidence="12">
    <location>
        <begin position="598"/>
        <end position="619"/>
    </location>
</feature>
<evidence type="ECO:0000256" key="9">
    <source>
        <dbReference type="ARBA" id="ARBA00022967"/>
    </source>
</evidence>
<dbReference type="GO" id="GO:0016887">
    <property type="term" value="F:ATP hydrolysis activity"/>
    <property type="evidence" value="ECO:0007669"/>
    <property type="project" value="InterPro"/>
</dbReference>
<evidence type="ECO:0000256" key="8">
    <source>
        <dbReference type="ARBA" id="ARBA00022840"/>
    </source>
</evidence>
<evidence type="ECO:0000256" key="3">
    <source>
        <dbReference type="ARBA" id="ARBA00005417"/>
    </source>
</evidence>
<dbReference type="Proteomes" id="UP000241848">
    <property type="component" value="Unassembled WGS sequence"/>
</dbReference>
<reference evidence="14 15" key="1">
    <citation type="journal article" date="2014" name="BMC Genomics">
        <title>Comparison of environmental and isolate Sulfobacillus genomes reveals diverse carbon, sulfur, nitrogen, and hydrogen metabolisms.</title>
        <authorList>
            <person name="Justice N.B."/>
            <person name="Norman A."/>
            <person name="Brown C.T."/>
            <person name="Singh A."/>
            <person name="Thomas B.C."/>
            <person name="Banfield J.F."/>
        </authorList>
    </citation>
    <scope>NUCLEOTIDE SEQUENCE [LARGE SCALE GENOMIC DNA]</scope>
    <source>
        <strain evidence="14">AMDSBA3</strain>
    </source>
</reference>
<dbReference type="GO" id="GO:0005524">
    <property type="term" value="F:ATP binding"/>
    <property type="evidence" value="ECO:0007669"/>
    <property type="project" value="UniProtKB-KW"/>
</dbReference>
<feature type="transmembrane region" description="Helical" evidence="12">
    <location>
        <begin position="533"/>
        <end position="552"/>
    </location>
</feature>
<dbReference type="PROSITE" id="PS00211">
    <property type="entry name" value="ABC_TRANSPORTER_1"/>
    <property type="match status" value="2"/>
</dbReference>
<feature type="domain" description="ABC transporter" evidence="13">
    <location>
        <begin position="11"/>
        <end position="242"/>
    </location>
</feature>
<organism evidence="14 15">
    <name type="scientific">Sulfobacillus acidophilus</name>
    <dbReference type="NCBI Taxonomy" id="53633"/>
    <lineage>
        <taxon>Bacteria</taxon>
        <taxon>Bacillati</taxon>
        <taxon>Bacillota</taxon>
        <taxon>Clostridia</taxon>
        <taxon>Eubacteriales</taxon>
        <taxon>Clostridiales Family XVII. Incertae Sedis</taxon>
        <taxon>Sulfobacillus</taxon>
    </lineage>
</organism>
<evidence type="ECO:0000256" key="4">
    <source>
        <dbReference type="ARBA" id="ARBA00022448"/>
    </source>
</evidence>
<dbReference type="Pfam" id="PF00005">
    <property type="entry name" value="ABC_tran"/>
    <property type="match status" value="2"/>
</dbReference>
<dbReference type="SMART" id="SM00382">
    <property type="entry name" value="AAA"/>
    <property type="match status" value="2"/>
</dbReference>
<evidence type="ECO:0000256" key="11">
    <source>
        <dbReference type="ARBA" id="ARBA00023136"/>
    </source>
</evidence>
<evidence type="ECO:0000256" key="12">
    <source>
        <dbReference type="SAM" id="Phobius"/>
    </source>
</evidence>
<dbReference type="Pfam" id="PF02361">
    <property type="entry name" value="CbiQ"/>
    <property type="match status" value="1"/>
</dbReference>
<dbReference type="AlphaFoldDB" id="A0A2T2WPP4"/>
<sequence>MASVQNGAEILTLSHVDVSFGSHLVLRDLNWRWQAGESVLIVGASGAGKSTLAMLTSGLIPGSVDARLSGSLWRHPGMDQAGAVGYVFQDADSQFCQIRVGEEVAFGLENRCVDPQKMDPLIVQALRESGLKVPLDLEHMILSGGNKQKLAIACALALNPQVLILDEPTANLDPASTDDVFADIIRFVDQGSTVMVIEHKFEALAPHLPYVLLLDKEGRIYRFGRSAEVLSRERQWLLDQGLVRSSPRPRPGVGARNQAVVLEMQSVGARYGSKAPLVLDQVNLEIRGGELVALLGANGAGKSTLLKMMAGLMRPSSGLVRRSGSVAFGFQNPEHQFIFERVVDELANRYVGSEVPEAVHERLIQFDLQDQKDKSPYALSQGQKRRLSVAVMLELEHALYCLDEPTFGQDAKTRTVIMERLRERQRRGAAVVISTHDVALVQEWADRVVVIDGGRVVFDGVWPELALRPDLLRRARLMAGEERGDQVQAPPRFQTPNERVRSSPMGQLNPGWKLLSIFIAVGLTAFAHRLAQAALLAMIPLVLLTLLSGLEILRVIKRLAPFVIFFAVYVWTLTAYAHVSKTTPTIHVLWYHLSYPGFIDGVVLGLRMLSAVGFGLLLVSTVDLVQLVKSLSREFHIPPRFSYGTLAGLRFFPLFQEEWAKLRLARKVRGRDARWSGTRVVTYALPLLSDAVRLSERVAIAMEARGFTGRVARFAHARTYYHPSPRSWRDLVFGVTIVAAAALALWH</sequence>
<evidence type="ECO:0000313" key="15">
    <source>
        <dbReference type="Proteomes" id="UP000241848"/>
    </source>
</evidence>
<dbReference type="GO" id="GO:0043190">
    <property type="term" value="C:ATP-binding cassette (ABC) transporter complex"/>
    <property type="evidence" value="ECO:0007669"/>
    <property type="project" value="TreeGrafter"/>
</dbReference>
<gene>
    <name evidence="14" type="ORF">C7B45_00760</name>
</gene>
<keyword evidence="10 12" id="KW-1133">Transmembrane helix</keyword>
<dbReference type="SUPFAM" id="SSF52540">
    <property type="entry name" value="P-loop containing nucleoside triphosphate hydrolases"/>
    <property type="match status" value="2"/>
</dbReference>
<dbReference type="EMBL" id="PXYV01000001">
    <property type="protein sequence ID" value="PSR24205.1"/>
    <property type="molecule type" value="Genomic_DNA"/>
</dbReference>
<evidence type="ECO:0000313" key="14">
    <source>
        <dbReference type="EMBL" id="PSR24205.1"/>
    </source>
</evidence>
<feature type="transmembrane region" description="Helical" evidence="12">
    <location>
        <begin position="559"/>
        <end position="578"/>
    </location>
</feature>
<keyword evidence="7" id="KW-0547">Nucleotide-binding</keyword>
<dbReference type="InterPro" id="IPR003593">
    <property type="entry name" value="AAA+_ATPase"/>
</dbReference>
<evidence type="ECO:0000259" key="13">
    <source>
        <dbReference type="PROSITE" id="PS50893"/>
    </source>
</evidence>
<keyword evidence="8 14" id="KW-0067">ATP-binding</keyword>
<dbReference type="PROSITE" id="PS50893">
    <property type="entry name" value="ABC_TRANSPORTER_2"/>
    <property type="match status" value="2"/>
</dbReference>